<comment type="caution">
    <text evidence="3">The sequence shown here is derived from an EMBL/GenBank/DDBJ whole genome shotgun (WGS) entry which is preliminary data.</text>
</comment>
<evidence type="ECO:0000313" key="4">
    <source>
        <dbReference type="Proteomes" id="UP001321473"/>
    </source>
</evidence>
<feature type="chain" id="PRO_5042962454" evidence="2">
    <location>
        <begin position="25"/>
        <end position="222"/>
    </location>
</feature>
<keyword evidence="2" id="KW-0732">Signal</keyword>
<gene>
    <name evidence="3" type="ORF">V5799_027202</name>
</gene>
<keyword evidence="4" id="KW-1185">Reference proteome</keyword>
<evidence type="ECO:0000256" key="1">
    <source>
        <dbReference type="SAM" id="MobiDB-lite"/>
    </source>
</evidence>
<evidence type="ECO:0000256" key="2">
    <source>
        <dbReference type="SAM" id="SignalP"/>
    </source>
</evidence>
<feature type="compositionally biased region" description="Basic residues" evidence="1">
    <location>
        <begin position="155"/>
        <end position="169"/>
    </location>
</feature>
<dbReference type="AlphaFoldDB" id="A0AAQ4DGE1"/>
<feature type="signal peptide" evidence="2">
    <location>
        <begin position="1"/>
        <end position="24"/>
    </location>
</feature>
<evidence type="ECO:0000313" key="3">
    <source>
        <dbReference type="EMBL" id="KAK8761531.1"/>
    </source>
</evidence>
<sequence length="222" mass="23885">MSCGGRTPLASSFLFLRVISEVAATMASAGASRLVKFNVRWGNRSNQSSIINASDLMATYKKNVRAVLWKNKNLARALGASKKMISEVEKSNSRQQKVFNLALPQDAEKGSQASYARSKENEPAAVTGLGCMGPSTHPAATIEPVPSVDRGNSRPTKRQRAKTSRRRRASRETSEDGTASSVASSTVDGESVARSTSGRPLRSAAIGKNYKESDIGKKLRRP</sequence>
<reference evidence="3 4" key="1">
    <citation type="journal article" date="2023" name="Arcadia Sci">
        <title>De novo assembly of a long-read Amblyomma americanum tick genome.</title>
        <authorList>
            <person name="Chou S."/>
            <person name="Poskanzer K.E."/>
            <person name="Rollins M."/>
            <person name="Thuy-Boun P.S."/>
        </authorList>
    </citation>
    <scope>NUCLEOTIDE SEQUENCE [LARGE SCALE GENOMIC DNA]</scope>
    <source>
        <strain evidence="3">F_SG_1</strain>
        <tissue evidence="3">Salivary glands</tissue>
    </source>
</reference>
<feature type="compositionally biased region" description="Basic and acidic residues" evidence="1">
    <location>
        <begin position="209"/>
        <end position="222"/>
    </location>
</feature>
<feature type="compositionally biased region" description="Polar residues" evidence="1">
    <location>
        <begin position="176"/>
        <end position="198"/>
    </location>
</feature>
<protein>
    <submittedName>
        <fullName evidence="3">Uncharacterized protein</fullName>
    </submittedName>
</protein>
<feature type="region of interest" description="Disordered" evidence="1">
    <location>
        <begin position="109"/>
        <end position="222"/>
    </location>
</feature>
<name>A0AAQ4DGE1_AMBAM</name>
<dbReference type="EMBL" id="JARKHS020031048">
    <property type="protein sequence ID" value="KAK8761531.1"/>
    <property type="molecule type" value="Genomic_DNA"/>
</dbReference>
<proteinExistence type="predicted"/>
<dbReference type="Proteomes" id="UP001321473">
    <property type="component" value="Unassembled WGS sequence"/>
</dbReference>
<organism evidence="3 4">
    <name type="scientific">Amblyomma americanum</name>
    <name type="common">Lone star tick</name>
    <dbReference type="NCBI Taxonomy" id="6943"/>
    <lineage>
        <taxon>Eukaryota</taxon>
        <taxon>Metazoa</taxon>
        <taxon>Ecdysozoa</taxon>
        <taxon>Arthropoda</taxon>
        <taxon>Chelicerata</taxon>
        <taxon>Arachnida</taxon>
        <taxon>Acari</taxon>
        <taxon>Parasitiformes</taxon>
        <taxon>Ixodida</taxon>
        <taxon>Ixodoidea</taxon>
        <taxon>Ixodidae</taxon>
        <taxon>Amblyomminae</taxon>
        <taxon>Amblyomma</taxon>
    </lineage>
</organism>
<accession>A0AAQ4DGE1</accession>